<evidence type="ECO:0000256" key="1">
    <source>
        <dbReference type="SAM" id="MobiDB-lite"/>
    </source>
</evidence>
<feature type="region of interest" description="Disordered" evidence="1">
    <location>
        <begin position="18"/>
        <end position="38"/>
    </location>
</feature>
<feature type="compositionally biased region" description="Basic and acidic residues" evidence="1">
    <location>
        <begin position="176"/>
        <end position="187"/>
    </location>
</feature>
<evidence type="ECO:0000313" key="4">
    <source>
        <dbReference type="EMBL" id="EGU73360.1"/>
    </source>
</evidence>
<feature type="region of interest" description="Disordered" evidence="1">
    <location>
        <begin position="176"/>
        <end position="200"/>
    </location>
</feature>
<keyword evidence="3" id="KW-0732">Signal</keyword>
<feature type="region of interest" description="Disordered" evidence="1">
    <location>
        <begin position="401"/>
        <end position="479"/>
    </location>
</feature>
<sequence>MRGLAQAAMVLAPTLVLAHGPHHPPPPPPPPPPPMGFLPSALDVTPSAFVTVKLPLSESESYPLTLRFDVEESEEVCGPASITLNGEPLKQDAKGRGVGSFLVNNETTISADWDFECIGPKEFPFGQSMRFNVKALDDMALTQESSFWMTFKQTAPVRISDVGNAAYVWSLSMPFSKDKESSSDDKSASTSPPIWEYPDRDFQDPEEELQVELMELNALHKQILQLEELVKEREASVAKKLGKQYPPPPPSTMKKIKQCDGVQCVLHTVGEEPPHHPIIIILGIVTIALALFCAIAIAYIHRRVARLSPEARRAIRRAFRQTRDERRKNSALKAAYRAFVTRWIENEDEDDEKEAMLSGERRRRSSSCSSVTMEEEIASFREAAHMVEGIVAAEEGHHSHARSYSYTAGPPVPPRPSHHTAATAYPGFMETDENLPAYDDDERDSSVVADGCRYTPGSSDYTPSNSGSNASDVLGDTKN</sequence>
<feature type="compositionally biased region" description="Acidic residues" evidence="1">
    <location>
        <begin position="430"/>
        <end position="443"/>
    </location>
</feature>
<feature type="signal peptide" evidence="3">
    <location>
        <begin position="1"/>
        <end position="18"/>
    </location>
</feature>
<reference evidence="4" key="1">
    <citation type="journal article" date="2012" name="Mol. Plant Microbe Interact.">
        <title>A highly conserved effector in Fusarium oxysporum is required for full virulence on Arabidopsis.</title>
        <authorList>
            <person name="Thatcher L.F."/>
            <person name="Gardiner D.M."/>
            <person name="Kazan K."/>
            <person name="Manners J."/>
        </authorList>
    </citation>
    <scope>NUCLEOTIDE SEQUENCE [LARGE SCALE GENOMIC DNA]</scope>
    <source>
        <strain evidence="4">Fo5176</strain>
    </source>
</reference>
<organism evidence="4">
    <name type="scientific">Fusarium oxysporum (strain Fo5176)</name>
    <name type="common">Fusarium vascular wilt</name>
    <dbReference type="NCBI Taxonomy" id="660025"/>
    <lineage>
        <taxon>Eukaryota</taxon>
        <taxon>Fungi</taxon>
        <taxon>Dikarya</taxon>
        <taxon>Ascomycota</taxon>
        <taxon>Pezizomycotina</taxon>
        <taxon>Sordariomycetes</taxon>
        <taxon>Hypocreomycetidae</taxon>
        <taxon>Hypocreales</taxon>
        <taxon>Nectriaceae</taxon>
        <taxon>Fusarium</taxon>
        <taxon>Fusarium oxysporum species complex</taxon>
    </lineage>
</organism>
<keyword evidence="2" id="KW-0472">Membrane</keyword>
<proteinExistence type="predicted"/>
<dbReference type="OrthoDB" id="4225201at2759"/>
<feature type="region of interest" description="Disordered" evidence="1">
    <location>
        <begin position="350"/>
        <end position="371"/>
    </location>
</feature>
<accession>F9GBT8</accession>
<dbReference type="STRING" id="660025.F9GBT8"/>
<protein>
    <submittedName>
        <fullName evidence="4">Uncharacterized protein</fullName>
    </submittedName>
</protein>
<feature type="compositionally biased region" description="Polar residues" evidence="1">
    <location>
        <begin position="456"/>
        <end position="471"/>
    </location>
</feature>
<name>F9GBT8_FUSOF</name>
<gene>
    <name evidence="4" type="ORF">FOXB_16121</name>
</gene>
<dbReference type="AlphaFoldDB" id="F9GBT8"/>
<dbReference type="PaxDb" id="5507-FOXG_06379P0"/>
<dbReference type="SUPFAM" id="SSF101447">
    <property type="entry name" value="Formin homology 2 domain (FH2 domain)"/>
    <property type="match status" value="1"/>
</dbReference>
<feature type="compositionally biased region" description="Pro residues" evidence="1">
    <location>
        <begin position="23"/>
        <end position="36"/>
    </location>
</feature>
<keyword evidence="2" id="KW-0812">Transmembrane</keyword>
<dbReference type="EMBL" id="AFQF01004626">
    <property type="protein sequence ID" value="EGU73360.1"/>
    <property type="molecule type" value="Genomic_DNA"/>
</dbReference>
<keyword evidence="2" id="KW-1133">Transmembrane helix</keyword>
<feature type="chain" id="PRO_5003383945" evidence="3">
    <location>
        <begin position="19"/>
        <end position="479"/>
    </location>
</feature>
<evidence type="ECO:0000256" key="2">
    <source>
        <dbReference type="SAM" id="Phobius"/>
    </source>
</evidence>
<comment type="caution">
    <text evidence="4">The sequence shown here is derived from an EMBL/GenBank/DDBJ whole genome shotgun (WGS) entry which is preliminary data.</text>
</comment>
<evidence type="ECO:0000256" key="3">
    <source>
        <dbReference type="SAM" id="SignalP"/>
    </source>
</evidence>
<feature type="transmembrane region" description="Helical" evidence="2">
    <location>
        <begin position="278"/>
        <end position="300"/>
    </location>
</feature>